<organism evidence="2 3">
    <name type="scientific">Candidatus Nomurabacteria bacterium GW2011_GWA1_35_8</name>
    <dbReference type="NCBI Taxonomy" id="1618727"/>
    <lineage>
        <taxon>Bacteria</taxon>
        <taxon>Candidatus Nomuraibacteriota</taxon>
    </lineage>
</organism>
<reference evidence="2 3" key="1">
    <citation type="journal article" date="2015" name="Nature">
        <title>rRNA introns, odd ribosomes, and small enigmatic genomes across a large radiation of phyla.</title>
        <authorList>
            <person name="Brown C.T."/>
            <person name="Hug L.A."/>
            <person name="Thomas B.C."/>
            <person name="Sharon I."/>
            <person name="Castelle C.J."/>
            <person name="Singh A."/>
            <person name="Wilkins M.J."/>
            <person name="Williams K.H."/>
            <person name="Banfield J.F."/>
        </authorList>
    </citation>
    <scope>NUCLEOTIDE SEQUENCE [LARGE SCALE GENOMIC DNA]</scope>
</reference>
<dbReference type="AlphaFoldDB" id="A0A0G0CVU8"/>
<accession>A0A0G0CVU8</accession>
<feature type="region of interest" description="Disordered" evidence="1">
    <location>
        <begin position="1"/>
        <end position="46"/>
    </location>
</feature>
<feature type="compositionally biased region" description="Acidic residues" evidence="1">
    <location>
        <begin position="1"/>
        <end position="18"/>
    </location>
</feature>
<sequence>MSYDEDDTLAVSDPDLDGEEKPLDLDEPLDVPLEDEEEFDPDSRYH</sequence>
<evidence type="ECO:0000256" key="1">
    <source>
        <dbReference type="SAM" id="MobiDB-lite"/>
    </source>
</evidence>
<comment type="caution">
    <text evidence="2">The sequence shown here is derived from an EMBL/GenBank/DDBJ whole genome shotgun (WGS) entry which is preliminary data.</text>
</comment>
<dbReference type="EMBL" id="LBQW01000002">
    <property type="protein sequence ID" value="KKP85984.1"/>
    <property type="molecule type" value="Genomic_DNA"/>
</dbReference>
<gene>
    <name evidence="2" type="ORF">UR88_C0002G0017</name>
</gene>
<dbReference type="Proteomes" id="UP000186383">
    <property type="component" value="Unassembled WGS sequence"/>
</dbReference>
<name>A0A0G0CVU8_9BACT</name>
<proteinExistence type="predicted"/>
<feature type="compositionally biased region" description="Acidic residues" evidence="1">
    <location>
        <begin position="25"/>
        <end position="40"/>
    </location>
</feature>
<evidence type="ECO:0000313" key="2">
    <source>
        <dbReference type="EMBL" id="KKP85984.1"/>
    </source>
</evidence>
<protein>
    <submittedName>
        <fullName evidence="2">Uncharacterized protein</fullName>
    </submittedName>
</protein>
<evidence type="ECO:0000313" key="3">
    <source>
        <dbReference type="Proteomes" id="UP000186383"/>
    </source>
</evidence>